<gene>
    <name evidence="2" type="ORF">CY34DRAFT_93713</name>
</gene>
<dbReference type="AlphaFoldDB" id="A0A0D0A5F2"/>
<dbReference type="EMBL" id="KN835495">
    <property type="protein sequence ID" value="KIK36841.1"/>
    <property type="molecule type" value="Genomic_DNA"/>
</dbReference>
<feature type="transmembrane region" description="Helical" evidence="1">
    <location>
        <begin position="20"/>
        <end position="39"/>
    </location>
</feature>
<accession>A0A0D0A5F2</accession>
<keyword evidence="3" id="KW-1185">Reference proteome</keyword>
<dbReference type="OrthoDB" id="3269417at2759"/>
<organism evidence="2 3">
    <name type="scientific">Suillus luteus UH-Slu-Lm8-n1</name>
    <dbReference type="NCBI Taxonomy" id="930992"/>
    <lineage>
        <taxon>Eukaryota</taxon>
        <taxon>Fungi</taxon>
        <taxon>Dikarya</taxon>
        <taxon>Basidiomycota</taxon>
        <taxon>Agaricomycotina</taxon>
        <taxon>Agaricomycetes</taxon>
        <taxon>Agaricomycetidae</taxon>
        <taxon>Boletales</taxon>
        <taxon>Suillineae</taxon>
        <taxon>Suillaceae</taxon>
        <taxon>Suillus</taxon>
    </lineage>
</organism>
<protein>
    <submittedName>
        <fullName evidence="2">Uncharacterized protein</fullName>
    </submittedName>
</protein>
<dbReference type="STRING" id="930992.A0A0D0A5F2"/>
<keyword evidence="1" id="KW-1133">Transmembrane helix</keyword>
<evidence type="ECO:0000313" key="2">
    <source>
        <dbReference type="EMBL" id="KIK36841.1"/>
    </source>
</evidence>
<keyword evidence="1" id="KW-0472">Membrane</keyword>
<sequence length="73" mass="8656">FNFFLMLVVDMLHKFELSVWKAIFTHLMCIVYSAGVLQCRRTREALHRHVPTFGRGTIRWFYKNTSAMKCLST</sequence>
<name>A0A0D0A5F2_9AGAM</name>
<feature type="non-terminal residue" evidence="2">
    <location>
        <position position="73"/>
    </location>
</feature>
<reference evidence="3" key="2">
    <citation type="submission" date="2015-01" db="EMBL/GenBank/DDBJ databases">
        <title>Evolutionary Origins and Diversification of the Mycorrhizal Mutualists.</title>
        <authorList>
            <consortium name="DOE Joint Genome Institute"/>
            <consortium name="Mycorrhizal Genomics Consortium"/>
            <person name="Kohler A."/>
            <person name="Kuo A."/>
            <person name="Nagy L.G."/>
            <person name="Floudas D."/>
            <person name="Copeland A."/>
            <person name="Barry K.W."/>
            <person name="Cichocki N."/>
            <person name="Veneault-Fourrey C."/>
            <person name="LaButti K."/>
            <person name="Lindquist E.A."/>
            <person name="Lipzen A."/>
            <person name="Lundell T."/>
            <person name="Morin E."/>
            <person name="Murat C."/>
            <person name="Riley R."/>
            <person name="Ohm R."/>
            <person name="Sun H."/>
            <person name="Tunlid A."/>
            <person name="Henrissat B."/>
            <person name="Grigoriev I.V."/>
            <person name="Hibbett D.S."/>
            <person name="Martin F."/>
        </authorList>
    </citation>
    <scope>NUCLEOTIDE SEQUENCE [LARGE SCALE GENOMIC DNA]</scope>
    <source>
        <strain evidence="3">UH-Slu-Lm8-n1</strain>
    </source>
</reference>
<evidence type="ECO:0000313" key="3">
    <source>
        <dbReference type="Proteomes" id="UP000054485"/>
    </source>
</evidence>
<feature type="non-terminal residue" evidence="2">
    <location>
        <position position="1"/>
    </location>
</feature>
<keyword evidence="1" id="KW-0812">Transmembrane</keyword>
<dbReference type="HOGENOM" id="CLU_116861_1_0_1"/>
<proteinExistence type="predicted"/>
<reference evidence="2 3" key="1">
    <citation type="submission" date="2014-04" db="EMBL/GenBank/DDBJ databases">
        <authorList>
            <consortium name="DOE Joint Genome Institute"/>
            <person name="Kuo A."/>
            <person name="Ruytinx J."/>
            <person name="Rineau F."/>
            <person name="Colpaert J."/>
            <person name="Kohler A."/>
            <person name="Nagy L.G."/>
            <person name="Floudas D."/>
            <person name="Copeland A."/>
            <person name="Barry K.W."/>
            <person name="Cichocki N."/>
            <person name="Veneault-Fourrey C."/>
            <person name="LaButti K."/>
            <person name="Lindquist E.A."/>
            <person name="Lipzen A."/>
            <person name="Lundell T."/>
            <person name="Morin E."/>
            <person name="Murat C."/>
            <person name="Sun H."/>
            <person name="Tunlid A."/>
            <person name="Henrissat B."/>
            <person name="Grigoriev I.V."/>
            <person name="Hibbett D.S."/>
            <person name="Martin F."/>
            <person name="Nordberg H.P."/>
            <person name="Cantor M.N."/>
            <person name="Hua S.X."/>
        </authorList>
    </citation>
    <scope>NUCLEOTIDE SEQUENCE [LARGE SCALE GENOMIC DNA]</scope>
    <source>
        <strain evidence="2 3">UH-Slu-Lm8-n1</strain>
    </source>
</reference>
<dbReference type="Proteomes" id="UP000054485">
    <property type="component" value="Unassembled WGS sequence"/>
</dbReference>
<dbReference type="InParanoid" id="A0A0D0A5F2"/>
<evidence type="ECO:0000256" key="1">
    <source>
        <dbReference type="SAM" id="Phobius"/>
    </source>
</evidence>